<accession>A0A4R2PMY5</accession>
<dbReference type="AlphaFoldDB" id="A0A4R2PMY5"/>
<reference evidence="2 3" key="1">
    <citation type="submission" date="2019-03" db="EMBL/GenBank/DDBJ databases">
        <title>Genomic Encyclopedia of Type Strains, Phase IV (KMG-IV): sequencing the most valuable type-strain genomes for metagenomic binning, comparative biology and taxonomic classification.</title>
        <authorList>
            <person name="Goeker M."/>
        </authorList>
    </citation>
    <scope>NUCLEOTIDE SEQUENCE [LARGE SCALE GENOMIC DNA]</scope>
    <source>
        <strain evidence="2 3">DSM 18063</strain>
    </source>
</reference>
<dbReference type="OrthoDB" id="8660107at2"/>
<feature type="domain" description="Immunity MXAN-0049 protein" evidence="1">
    <location>
        <begin position="106"/>
        <end position="222"/>
    </location>
</feature>
<evidence type="ECO:0000313" key="3">
    <source>
        <dbReference type="Proteomes" id="UP000294835"/>
    </source>
</evidence>
<protein>
    <recommendedName>
        <fullName evidence="1">Immunity MXAN-0049 protein domain-containing protein</fullName>
    </recommendedName>
</protein>
<gene>
    <name evidence="2" type="ORF">EV662_1294</name>
</gene>
<dbReference type="InterPro" id="IPR012433">
    <property type="entry name" value="Imm11"/>
</dbReference>
<proteinExistence type="predicted"/>
<comment type="caution">
    <text evidence="2">The sequence shown here is derived from an EMBL/GenBank/DDBJ whole genome shotgun (WGS) entry which is preliminary data.</text>
</comment>
<sequence>MVWGLKEPSSFGQFFPDGDYVGWREHLTEHFKEKMSDEEKAAADLKRPTSYIRYVTIRFRLETGVAVDGAPVLAPLEGHELPREFRAERPIKTLGSLILLTNRLLAVDAALKDIIETFEPGVHLFWPLRITQANGDDYPEAFYGMVIRQFRDSFVPDASAEGAWTGDGWTYRVSIPNKKNYTGLALSGDAIGGAHLWRDRALTDPDFFFSDDVQQAIAGAGLKIPKHYKLKVV</sequence>
<keyword evidence="3" id="KW-1185">Reference proteome</keyword>
<dbReference type="Pfam" id="PF07791">
    <property type="entry name" value="Imm11"/>
    <property type="match status" value="1"/>
</dbReference>
<organism evidence="2 3">
    <name type="scientific">Rhodovulum marinum</name>
    <dbReference type="NCBI Taxonomy" id="320662"/>
    <lineage>
        <taxon>Bacteria</taxon>
        <taxon>Pseudomonadati</taxon>
        <taxon>Pseudomonadota</taxon>
        <taxon>Alphaproteobacteria</taxon>
        <taxon>Rhodobacterales</taxon>
        <taxon>Paracoccaceae</taxon>
        <taxon>Rhodovulum</taxon>
    </lineage>
</organism>
<dbReference type="RefSeq" id="WP_132466510.1">
    <property type="nucleotide sequence ID" value="NZ_SLXP01000029.1"/>
</dbReference>
<evidence type="ECO:0000259" key="1">
    <source>
        <dbReference type="Pfam" id="PF07791"/>
    </source>
</evidence>
<dbReference type="EMBL" id="SLXP01000029">
    <property type="protein sequence ID" value="TCP35415.1"/>
    <property type="molecule type" value="Genomic_DNA"/>
</dbReference>
<evidence type="ECO:0000313" key="2">
    <source>
        <dbReference type="EMBL" id="TCP35415.1"/>
    </source>
</evidence>
<name>A0A4R2PMY5_9RHOB</name>
<dbReference type="Proteomes" id="UP000294835">
    <property type="component" value="Unassembled WGS sequence"/>
</dbReference>